<dbReference type="InterPro" id="IPR052610">
    <property type="entry name" value="bHLH_transcription_regulator"/>
</dbReference>
<dbReference type="Pfam" id="PF00010">
    <property type="entry name" value="HLH"/>
    <property type="match status" value="1"/>
</dbReference>
<dbReference type="SUPFAM" id="SSF47459">
    <property type="entry name" value="HLH, helix-loop-helix DNA-binding domain"/>
    <property type="match status" value="1"/>
</dbReference>
<feature type="compositionally biased region" description="Low complexity" evidence="7">
    <location>
        <begin position="56"/>
        <end position="69"/>
    </location>
</feature>
<dbReference type="Pfam" id="PF22754">
    <property type="entry name" value="bHLH-TF_ACT-like_plant"/>
    <property type="match status" value="1"/>
</dbReference>
<dbReference type="Gene3D" id="4.10.280.10">
    <property type="entry name" value="Helix-loop-helix DNA-binding domain"/>
    <property type="match status" value="1"/>
</dbReference>
<dbReference type="AlphaFoldDB" id="A0A9Q0C310"/>
<dbReference type="PANTHER" id="PTHR45959">
    <property type="entry name" value="BHLH TRANSCRIPTION FACTOR"/>
    <property type="match status" value="1"/>
</dbReference>
<evidence type="ECO:0000259" key="8">
    <source>
        <dbReference type="PROSITE" id="PS50888"/>
    </source>
</evidence>
<name>A0A9Q0C310_9POAL</name>
<keyword evidence="5" id="KW-0539">Nucleus</keyword>
<dbReference type="GO" id="GO:0046983">
    <property type="term" value="F:protein dimerization activity"/>
    <property type="evidence" value="ECO:0007669"/>
    <property type="project" value="InterPro"/>
</dbReference>
<evidence type="ECO:0000256" key="5">
    <source>
        <dbReference type="ARBA" id="ARBA00023242"/>
    </source>
</evidence>
<dbReference type="InterPro" id="IPR054502">
    <property type="entry name" value="bHLH-TF_ACT-like_plant"/>
</dbReference>
<evidence type="ECO:0000256" key="3">
    <source>
        <dbReference type="ARBA" id="ARBA00023015"/>
    </source>
</evidence>
<feature type="compositionally biased region" description="Polar residues" evidence="7">
    <location>
        <begin position="39"/>
        <end position="52"/>
    </location>
</feature>
<comment type="similarity">
    <text evidence="2">Belongs to the bHLH protein family.</text>
</comment>
<organism evidence="9 10">
    <name type="scientific">Rhynchospora breviuscula</name>
    <dbReference type="NCBI Taxonomy" id="2022672"/>
    <lineage>
        <taxon>Eukaryota</taxon>
        <taxon>Viridiplantae</taxon>
        <taxon>Streptophyta</taxon>
        <taxon>Embryophyta</taxon>
        <taxon>Tracheophyta</taxon>
        <taxon>Spermatophyta</taxon>
        <taxon>Magnoliopsida</taxon>
        <taxon>Liliopsida</taxon>
        <taxon>Poales</taxon>
        <taxon>Cyperaceae</taxon>
        <taxon>Cyperoideae</taxon>
        <taxon>Rhynchosporeae</taxon>
        <taxon>Rhynchospora</taxon>
    </lineage>
</organism>
<evidence type="ECO:0000256" key="2">
    <source>
        <dbReference type="ARBA" id="ARBA00005510"/>
    </source>
</evidence>
<evidence type="ECO:0000256" key="1">
    <source>
        <dbReference type="ARBA" id="ARBA00004123"/>
    </source>
</evidence>
<dbReference type="InterPro" id="IPR011598">
    <property type="entry name" value="bHLH_dom"/>
</dbReference>
<protein>
    <recommendedName>
        <fullName evidence="8">BHLH domain-containing protein</fullName>
    </recommendedName>
</protein>
<evidence type="ECO:0000256" key="6">
    <source>
        <dbReference type="SAM" id="Coils"/>
    </source>
</evidence>
<feature type="domain" description="BHLH" evidence="8">
    <location>
        <begin position="108"/>
        <end position="157"/>
    </location>
</feature>
<evidence type="ECO:0000256" key="4">
    <source>
        <dbReference type="ARBA" id="ARBA00023163"/>
    </source>
</evidence>
<reference evidence="9" key="1">
    <citation type="journal article" date="2022" name="Cell">
        <title>Repeat-based holocentromeres influence genome architecture and karyotype evolution.</title>
        <authorList>
            <person name="Hofstatter P.G."/>
            <person name="Thangavel G."/>
            <person name="Lux T."/>
            <person name="Neumann P."/>
            <person name="Vondrak T."/>
            <person name="Novak P."/>
            <person name="Zhang M."/>
            <person name="Costa L."/>
            <person name="Castellani M."/>
            <person name="Scott A."/>
            <person name="Toegelov H."/>
            <person name="Fuchs J."/>
            <person name="Mata-Sucre Y."/>
            <person name="Dias Y."/>
            <person name="Vanzela A.L.L."/>
            <person name="Huettel B."/>
            <person name="Almeida C.C.S."/>
            <person name="Simkova H."/>
            <person name="Souza G."/>
            <person name="Pedrosa-Harand A."/>
            <person name="Macas J."/>
            <person name="Mayer K.F.X."/>
            <person name="Houben A."/>
            <person name="Marques A."/>
        </authorList>
    </citation>
    <scope>NUCLEOTIDE SEQUENCE</scope>
    <source>
        <strain evidence="9">RhyBre1mFocal</strain>
    </source>
</reference>
<evidence type="ECO:0000256" key="7">
    <source>
        <dbReference type="SAM" id="MobiDB-lite"/>
    </source>
</evidence>
<dbReference type="EMBL" id="JAMQYH010000005">
    <property type="protein sequence ID" value="KAJ1686357.1"/>
    <property type="molecule type" value="Genomic_DNA"/>
</dbReference>
<feature type="region of interest" description="Disordered" evidence="7">
    <location>
        <begin position="39"/>
        <end position="77"/>
    </location>
</feature>
<dbReference type="SMART" id="SM00353">
    <property type="entry name" value="HLH"/>
    <property type="match status" value="1"/>
</dbReference>
<keyword evidence="4" id="KW-0804">Transcription</keyword>
<dbReference type="Proteomes" id="UP001151287">
    <property type="component" value="Unassembled WGS sequence"/>
</dbReference>
<dbReference type="GO" id="GO:0005634">
    <property type="term" value="C:nucleus"/>
    <property type="evidence" value="ECO:0007669"/>
    <property type="project" value="UniProtKB-SubCell"/>
</dbReference>
<dbReference type="OrthoDB" id="650644at2759"/>
<dbReference type="InterPro" id="IPR036638">
    <property type="entry name" value="HLH_DNA-bd_sf"/>
</dbReference>
<keyword evidence="3" id="KW-0805">Transcription regulation</keyword>
<keyword evidence="6" id="KW-0175">Coiled coil</keyword>
<evidence type="ECO:0000313" key="10">
    <source>
        <dbReference type="Proteomes" id="UP001151287"/>
    </source>
</evidence>
<comment type="subcellular location">
    <subcellularLocation>
        <location evidence="1">Nucleus</location>
    </subcellularLocation>
</comment>
<comment type="caution">
    <text evidence="9">The sequence shown here is derived from an EMBL/GenBank/DDBJ whole genome shotgun (WGS) entry which is preliminary data.</text>
</comment>
<evidence type="ECO:0000313" key="9">
    <source>
        <dbReference type="EMBL" id="KAJ1686357.1"/>
    </source>
</evidence>
<accession>A0A9Q0C310</accession>
<keyword evidence="10" id="KW-1185">Reference proteome</keyword>
<proteinExistence type="inferred from homology"/>
<dbReference type="PROSITE" id="PS50888">
    <property type="entry name" value="BHLH"/>
    <property type="match status" value="1"/>
</dbReference>
<dbReference type="PANTHER" id="PTHR45959:SF59">
    <property type="entry name" value="BHLH DOMAIN-CONTAINING PROTEIN"/>
    <property type="match status" value="1"/>
</dbReference>
<feature type="coiled-coil region" evidence="6">
    <location>
        <begin position="147"/>
        <end position="174"/>
    </location>
</feature>
<gene>
    <name evidence="9" type="ORF">LUZ63_017747</name>
</gene>
<sequence length="283" mass="31472">MELSPNEWYSQLELEDMIPDIEPLALDQLAESLAKDLQNDNPQFNQENSNLPSGMFNFGTTSSSNSSQGEPAPSSHKVISWGDEELKNINLHALAKSNVKASSSRLPHYAQEHVLAERKRREKLSQQFLALATLVPELKKTDKVSLLDGAIDHLKTLEQRVKDLEEKTKMTGEKSQPSPVFLTQVTDRNNSEELEVNSESLPKVEASLQGNTILIRIQCEKRKGALVMVLSQIDKLCLSVINTSVVQFGGTLNMTITAEAKEGFSLTVADVIRKLNSAIRQFQ</sequence>